<evidence type="ECO:0000313" key="5">
    <source>
        <dbReference type="EMBL" id="KAH9637558.1"/>
    </source>
</evidence>
<dbReference type="AlphaFoldDB" id="A0A922MJD1"/>
<gene>
    <name evidence="5" type="ORF">HF086_014198</name>
</gene>
<name>A0A922MJD1_SPOEX</name>
<dbReference type="Proteomes" id="UP000814243">
    <property type="component" value="Unassembled WGS sequence"/>
</dbReference>
<evidence type="ECO:0000259" key="3">
    <source>
        <dbReference type="Pfam" id="PF04063"/>
    </source>
</evidence>
<dbReference type="Pfam" id="PF04063">
    <property type="entry name" value="DUF383"/>
    <property type="match status" value="1"/>
</dbReference>
<evidence type="ECO:0000256" key="2">
    <source>
        <dbReference type="ARBA" id="ARBA00014076"/>
    </source>
</evidence>
<feature type="domain" description="Protein HGH1 N-terminal" evidence="3">
    <location>
        <begin position="103"/>
        <end position="273"/>
    </location>
</feature>
<reference evidence="5" key="1">
    <citation type="journal article" date="2021" name="G3 (Bethesda)">
        <title>Genome and transcriptome analysis of the beet armyworm Spodoptera exigua reveals targets for pest control. .</title>
        <authorList>
            <person name="Simon S."/>
            <person name="Breeschoten T."/>
            <person name="Jansen H.J."/>
            <person name="Dirks R.P."/>
            <person name="Schranz M.E."/>
            <person name="Ros V.I.D."/>
        </authorList>
    </citation>
    <scope>NUCLEOTIDE SEQUENCE</scope>
    <source>
        <strain evidence="5">TB_SE_WUR_2020</strain>
    </source>
</reference>
<evidence type="ECO:0000259" key="4">
    <source>
        <dbReference type="Pfam" id="PF04064"/>
    </source>
</evidence>
<dbReference type="InterPro" id="IPR007205">
    <property type="entry name" value="Protein_HGH1_N"/>
</dbReference>
<dbReference type="PANTHER" id="PTHR13387:SF9">
    <property type="entry name" value="PROTEIN HGH1 HOMOLOG"/>
    <property type="match status" value="1"/>
</dbReference>
<dbReference type="Gene3D" id="1.25.10.10">
    <property type="entry name" value="Leucine-rich Repeat Variant"/>
    <property type="match status" value="1"/>
</dbReference>
<evidence type="ECO:0000313" key="6">
    <source>
        <dbReference type="Proteomes" id="UP000814243"/>
    </source>
</evidence>
<organism evidence="5 6">
    <name type="scientific">Spodoptera exigua</name>
    <name type="common">Beet armyworm</name>
    <name type="synonym">Noctua fulgens</name>
    <dbReference type="NCBI Taxonomy" id="7107"/>
    <lineage>
        <taxon>Eukaryota</taxon>
        <taxon>Metazoa</taxon>
        <taxon>Ecdysozoa</taxon>
        <taxon>Arthropoda</taxon>
        <taxon>Hexapoda</taxon>
        <taxon>Insecta</taxon>
        <taxon>Pterygota</taxon>
        <taxon>Neoptera</taxon>
        <taxon>Endopterygota</taxon>
        <taxon>Lepidoptera</taxon>
        <taxon>Glossata</taxon>
        <taxon>Ditrysia</taxon>
        <taxon>Noctuoidea</taxon>
        <taxon>Noctuidae</taxon>
        <taxon>Amphipyrinae</taxon>
        <taxon>Spodoptera</taxon>
    </lineage>
</organism>
<comment type="similarity">
    <text evidence="1">Belongs to the HGH1 family.</text>
</comment>
<comment type="caution">
    <text evidence="5">The sequence shown here is derived from an EMBL/GenBank/DDBJ whole genome shotgun (WGS) entry which is preliminary data.</text>
</comment>
<protein>
    <recommendedName>
        <fullName evidence="2">Protein HGH1 homolog</fullName>
    </recommendedName>
</protein>
<proteinExistence type="inferred from homology"/>
<dbReference type="EMBL" id="JACEFF010000442">
    <property type="protein sequence ID" value="KAH9637558.1"/>
    <property type="molecule type" value="Genomic_DNA"/>
</dbReference>
<dbReference type="InterPro" id="IPR039717">
    <property type="entry name" value="Hgh1"/>
</dbReference>
<dbReference type="PANTHER" id="PTHR13387">
    <property type="entry name" value="PROTEIN HGH1 HOMOLOG"/>
    <property type="match status" value="1"/>
</dbReference>
<dbReference type="InterPro" id="IPR016024">
    <property type="entry name" value="ARM-type_fold"/>
</dbReference>
<dbReference type="InterPro" id="IPR007206">
    <property type="entry name" value="Protein_HGH1_C"/>
</dbReference>
<sequence length="365" mass="41780">MAADPLDELLQFLKPEARIDLRHIALDHLVGLSGTEEGITTLLSHEKIIQSIINLTNDKIEEVAKNALLILVNITANPRGVIELLKYKSDENKNIVKLCIGYVLNPEKKDADAAAMILSNITRVETELDNVLDAFLPHLNDILNAYVNINFNKKGSNLNFIGPMISNLSCCHSIRKWLTEEKPHIPLIKLLPFCSYELSNVRRGGAMGTIRNLSFDPEFHDFLLSNDLELLTYLLNPIMGGEEYIDEEMDTLPISLQYLPKEKQRDSDIDIRKMILETLNKLCMRRKGREFLRDNGVYYVLREYHKWETDPKVRLACENVVDILIQKEEEVGAEDLSAVEVPDEMKEKYKKENPARSMKVLHLRG</sequence>
<dbReference type="SUPFAM" id="SSF48371">
    <property type="entry name" value="ARM repeat"/>
    <property type="match status" value="1"/>
</dbReference>
<dbReference type="Pfam" id="PF04064">
    <property type="entry name" value="DUF384"/>
    <property type="match status" value="1"/>
</dbReference>
<feature type="domain" description="Protein HGH1 C-terminal" evidence="4">
    <location>
        <begin position="278"/>
        <end position="330"/>
    </location>
</feature>
<dbReference type="InterPro" id="IPR011989">
    <property type="entry name" value="ARM-like"/>
</dbReference>
<evidence type="ECO:0000256" key="1">
    <source>
        <dbReference type="ARBA" id="ARBA00006712"/>
    </source>
</evidence>
<accession>A0A922MJD1</accession>